<evidence type="ECO:0000313" key="2">
    <source>
        <dbReference type="EMBL" id="MDN0075286.1"/>
    </source>
</evidence>
<protein>
    <submittedName>
        <fullName evidence="2">GNAT family N-acetyltransferase</fullName>
        <ecNumber evidence="2">2.3.1.-</ecNumber>
    </submittedName>
</protein>
<dbReference type="InterPro" id="IPR000182">
    <property type="entry name" value="GNAT_dom"/>
</dbReference>
<organism evidence="2 3">
    <name type="scientific">Crenobacter oryzisoli</name>
    <dbReference type="NCBI Taxonomy" id="3056844"/>
    <lineage>
        <taxon>Bacteria</taxon>
        <taxon>Pseudomonadati</taxon>
        <taxon>Pseudomonadota</taxon>
        <taxon>Betaproteobacteria</taxon>
        <taxon>Neisseriales</taxon>
        <taxon>Neisseriaceae</taxon>
        <taxon>Crenobacter</taxon>
    </lineage>
</organism>
<reference evidence="2" key="1">
    <citation type="submission" date="2023-06" db="EMBL/GenBank/DDBJ databases">
        <authorList>
            <person name="Zhang S."/>
        </authorList>
    </citation>
    <scope>NUCLEOTIDE SEQUENCE</scope>
    <source>
        <strain evidence="2">SG2303</strain>
    </source>
</reference>
<dbReference type="SUPFAM" id="SSF55729">
    <property type="entry name" value="Acyl-CoA N-acyltransferases (Nat)"/>
    <property type="match status" value="1"/>
</dbReference>
<dbReference type="EC" id="2.3.1.-" evidence="2"/>
<sequence length="164" mass="17522">MHDITLATGADIDGLAALLQANTAAQGGLLTGEFPREQVARWVNGDMPVLVAHRDDRVVGALFSGPKDDPTAPPPVHAMWTAWPGGPDAYVYGPVCIAESERGSGLLAQLYAALRERLPGREAVLFIRYDNPASLRAHQRLGMGEVASFTLDGLEFAVFSDRPG</sequence>
<dbReference type="RefSeq" id="WP_289829890.1">
    <property type="nucleotide sequence ID" value="NZ_JAUEDK010000015.1"/>
</dbReference>
<comment type="caution">
    <text evidence="2">The sequence shown here is derived from an EMBL/GenBank/DDBJ whole genome shotgun (WGS) entry which is preliminary data.</text>
</comment>
<feature type="domain" description="N-acetyltransferase" evidence="1">
    <location>
        <begin position="2"/>
        <end position="164"/>
    </location>
</feature>
<dbReference type="GO" id="GO:0016746">
    <property type="term" value="F:acyltransferase activity"/>
    <property type="evidence" value="ECO:0007669"/>
    <property type="project" value="UniProtKB-KW"/>
</dbReference>
<dbReference type="Gene3D" id="3.40.630.30">
    <property type="match status" value="1"/>
</dbReference>
<accession>A0ABT7XNB0</accession>
<dbReference type="PROSITE" id="PS51186">
    <property type="entry name" value="GNAT"/>
    <property type="match status" value="1"/>
</dbReference>
<dbReference type="Pfam" id="PF00583">
    <property type="entry name" value="Acetyltransf_1"/>
    <property type="match status" value="1"/>
</dbReference>
<keyword evidence="3" id="KW-1185">Reference proteome</keyword>
<evidence type="ECO:0000313" key="3">
    <source>
        <dbReference type="Proteomes" id="UP001168540"/>
    </source>
</evidence>
<dbReference type="Proteomes" id="UP001168540">
    <property type="component" value="Unassembled WGS sequence"/>
</dbReference>
<dbReference type="EMBL" id="JAUEDK010000015">
    <property type="protein sequence ID" value="MDN0075286.1"/>
    <property type="molecule type" value="Genomic_DNA"/>
</dbReference>
<evidence type="ECO:0000259" key="1">
    <source>
        <dbReference type="PROSITE" id="PS51186"/>
    </source>
</evidence>
<gene>
    <name evidence="2" type="ORF">QU481_10330</name>
</gene>
<dbReference type="InterPro" id="IPR016181">
    <property type="entry name" value="Acyl_CoA_acyltransferase"/>
</dbReference>
<name>A0ABT7XNB0_9NEIS</name>
<keyword evidence="2" id="KW-0808">Transferase</keyword>
<proteinExistence type="predicted"/>
<keyword evidence="2" id="KW-0012">Acyltransferase</keyword>